<accession>A0A238ZDJ4</accession>
<keyword evidence="2" id="KW-0732">Signal</keyword>
<feature type="chain" id="PRO_5039210386" description="DUF4352 domain-containing protein" evidence="2">
    <location>
        <begin position="29"/>
        <end position="183"/>
    </location>
</feature>
<gene>
    <name evidence="3" type="ORF">SAMN06265360_12073</name>
</gene>
<reference evidence="4" key="1">
    <citation type="submission" date="2017-06" db="EMBL/GenBank/DDBJ databases">
        <authorList>
            <person name="Varghese N."/>
            <person name="Submissions S."/>
        </authorList>
    </citation>
    <scope>NUCLEOTIDE SEQUENCE [LARGE SCALE GENOMIC DNA]</scope>
    <source>
        <strain evidence="4">DSM 45207</strain>
    </source>
</reference>
<protein>
    <recommendedName>
        <fullName evidence="5">DUF4352 domain-containing protein</fullName>
    </recommendedName>
</protein>
<dbReference type="Proteomes" id="UP000198348">
    <property type="component" value="Unassembled WGS sequence"/>
</dbReference>
<keyword evidence="4" id="KW-1185">Reference proteome</keyword>
<organism evidence="3 4">
    <name type="scientific">Haloechinothrix alba</name>
    <dbReference type="NCBI Taxonomy" id="664784"/>
    <lineage>
        <taxon>Bacteria</taxon>
        <taxon>Bacillati</taxon>
        <taxon>Actinomycetota</taxon>
        <taxon>Actinomycetes</taxon>
        <taxon>Pseudonocardiales</taxon>
        <taxon>Pseudonocardiaceae</taxon>
        <taxon>Haloechinothrix</taxon>
    </lineage>
</organism>
<dbReference type="AlphaFoldDB" id="A0A238ZDJ4"/>
<evidence type="ECO:0008006" key="5">
    <source>
        <dbReference type="Google" id="ProtNLM"/>
    </source>
</evidence>
<dbReference type="PROSITE" id="PS51257">
    <property type="entry name" value="PROKAR_LIPOPROTEIN"/>
    <property type="match status" value="1"/>
</dbReference>
<dbReference type="EMBL" id="FZNW01000020">
    <property type="protein sequence ID" value="SNR80843.1"/>
    <property type="molecule type" value="Genomic_DNA"/>
</dbReference>
<proteinExistence type="predicted"/>
<dbReference type="OrthoDB" id="3686846at2"/>
<evidence type="ECO:0000313" key="3">
    <source>
        <dbReference type="EMBL" id="SNR80843.1"/>
    </source>
</evidence>
<evidence type="ECO:0000256" key="2">
    <source>
        <dbReference type="SAM" id="SignalP"/>
    </source>
</evidence>
<feature type="signal peptide" evidence="2">
    <location>
        <begin position="1"/>
        <end position="28"/>
    </location>
</feature>
<feature type="region of interest" description="Disordered" evidence="1">
    <location>
        <begin position="35"/>
        <end position="55"/>
    </location>
</feature>
<evidence type="ECO:0000313" key="4">
    <source>
        <dbReference type="Proteomes" id="UP000198348"/>
    </source>
</evidence>
<dbReference type="RefSeq" id="WP_089302849.1">
    <property type="nucleotide sequence ID" value="NZ_FZNW01000020.1"/>
</dbReference>
<evidence type="ECO:0000256" key="1">
    <source>
        <dbReference type="SAM" id="MobiDB-lite"/>
    </source>
</evidence>
<sequence length="183" mass="18500">MRAPRARHHTTVLVCAAALICVAPVAVGGCASQATGDPAGAGSASEPVPGVPVHSSDLEFGQRSTFDNGVAVRVAGPRSFTPSDAAYPSSDSAVAFEISLRNGADTPYQLSQLAVSAATGGVELREIVDPRQGFTGFAGAGDDLPSGRSTHVTVAFAVPAGDTAVSLTVQVDPDLHTARFTGR</sequence>
<name>A0A238ZDJ4_9PSEU</name>